<protein>
    <submittedName>
        <fullName evidence="1">Uncharacterized protein</fullName>
    </submittedName>
</protein>
<dbReference type="AlphaFoldDB" id="A0A2H0WWP0"/>
<dbReference type="Proteomes" id="UP000229080">
    <property type="component" value="Unassembled WGS sequence"/>
</dbReference>
<comment type="caution">
    <text evidence="1">The sequence shown here is derived from an EMBL/GenBank/DDBJ whole genome shotgun (WGS) entry which is preliminary data.</text>
</comment>
<reference evidence="2" key="1">
    <citation type="submission" date="2017-09" db="EMBL/GenBank/DDBJ databases">
        <title>Depth-based differentiation of microbial function through sediment-hosted aquifers and enrichment of novel symbionts in the deep terrestrial subsurface.</title>
        <authorList>
            <person name="Probst A.J."/>
            <person name="Ladd B."/>
            <person name="Jarett J.K."/>
            <person name="Geller-Mcgrath D.E."/>
            <person name="Sieber C.M.K."/>
            <person name="Emerson J.B."/>
            <person name="Anantharaman K."/>
            <person name="Thomas B.C."/>
            <person name="Malmstrom R."/>
            <person name="Stieglmeier M."/>
            <person name="Klingl A."/>
            <person name="Woyke T."/>
            <person name="Ryan C.M."/>
            <person name="Banfield J.F."/>
        </authorList>
    </citation>
    <scope>NUCLEOTIDE SEQUENCE [LARGE SCALE GENOMIC DNA]</scope>
</reference>
<proteinExistence type="predicted"/>
<evidence type="ECO:0000313" key="1">
    <source>
        <dbReference type="EMBL" id="PIS17090.1"/>
    </source>
</evidence>
<feature type="non-terminal residue" evidence="1">
    <location>
        <position position="1"/>
    </location>
</feature>
<sequence length="133" mass="15270">YNSLRSTKYRRRYIMVTFQEIWQVFSTGKGDIFGLDAISLSAVFRIAELEVRGDRRNADSMRRGLLKHEPRVIGRPISPELLDELVEAIKQNTRSDGTTIFNADGRRRYENLPDIGFIITDKGFPTVVLSDFS</sequence>
<accession>A0A2H0WWP0</accession>
<name>A0A2H0WWP0_9BACT</name>
<evidence type="ECO:0000313" key="2">
    <source>
        <dbReference type="Proteomes" id="UP000229080"/>
    </source>
</evidence>
<dbReference type="EMBL" id="PEZF01000014">
    <property type="protein sequence ID" value="PIS17090.1"/>
    <property type="molecule type" value="Genomic_DNA"/>
</dbReference>
<gene>
    <name evidence="1" type="ORF">COT61_00435</name>
</gene>
<organism evidence="1 2">
    <name type="scientific">Candidatus Portnoybacteria bacterium CG09_land_8_20_14_0_10_44_13</name>
    <dbReference type="NCBI Taxonomy" id="1974811"/>
    <lineage>
        <taxon>Bacteria</taxon>
        <taxon>Candidatus Portnoyibacteriota</taxon>
    </lineage>
</organism>